<organism evidence="2 3">
    <name type="scientific">Acidimangrovimonas pyrenivorans</name>
    <dbReference type="NCBI Taxonomy" id="2030798"/>
    <lineage>
        <taxon>Bacteria</taxon>
        <taxon>Pseudomonadati</taxon>
        <taxon>Pseudomonadota</taxon>
        <taxon>Alphaproteobacteria</taxon>
        <taxon>Rhodobacterales</taxon>
        <taxon>Paracoccaceae</taxon>
        <taxon>Acidimangrovimonas</taxon>
    </lineage>
</organism>
<gene>
    <name evidence="2" type="ORF">ACFOES_11295</name>
</gene>
<reference evidence="3" key="1">
    <citation type="journal article" date="2019" name="Int. J. Syst. Evol. Microbiol.">
        <title>The Global Catalogue of Microorganisms (GCM) 10K type strain sequencing project: providing services to taxonomists for standard genome sequencing and annotation.</title>
        <authorList>
            <consortium name="The Broad Institute Genomics Platform"/>
            <consortium name="The Broad Institute Genome Sequencing Center for Infectious Disease"/>
            <person name="Wu L."/>
            <person name="Ma J."/>
        </authorList>
    </citation>
    <scope>NUCLEOTIDE SEQUENCE [LARGE SCALE GENOMIC DNA]</scope>
    <source>
        <strain evidence="3">KCTC 62192</strain>
    </source>
</reference>
<evidence type="ECO:0000313" key="2">
    <source>
        <dbReference type="EMBL" id="MFC2968679.1"/>
    </source>
</evidence>
<protein>
    <submittedName>
        <fullName evidence="2">Glycosyltransferase family 25 protein</fullName>
    </submittedName>
</protein>
<feature type="domain" description="Glycosyl transferase family 25" evidence="1">
    <location>
        <begin position="10"/>
        <end position="124"/>
    </location>
</feature>
<evidence type="ECO:0000259" key="1">
    <source>
        <dbReference type="Pfam" id="PF01755"/>
    </source>
</evidence>
<accession>A0ABV7AH23</accession>
<name>A0ABV7AH23_9RHOB</name>
<keyword evidence="3" id="KW-1185">Reference proteome</keyword>
<dbReference type="Pfam" id="PF01755">
    <property type="entry name" value="Glyco_transf_25"/>
    <property type="match status" value="1"/>
</dbReference>
<dbReference type="InterPro" id="IPR002654">
    <property type="entry name" value="Glyco_trans_25"/>
</dbReference>
<evidence type="ECO:0000313" key="3">
    <source>
        <dbReference type="Proteomes" id="UP001595443"/>
    </source>
</evidence>
<dbReference type="EMBL" id="JBHRSK010000007">
    <property type="protein sequence ID" value="MFC2968679.1"/>
    <property type="molecule type" value="Genomic_DNA"/>
</dbReference>
<proteinExistence type="predicted"/>
<comment type="caution">
    <text evidence="2">The sequence shown here is derived from an EMBL/GenBank/DDBJ whole genome shotgun (WGS) entry which is preliminary data.</text>
</comment>
<sequence length="262" mass="29241">MTTPAASPVPIYVISLARATERREQVAREFAALGLDYEIFDGVDGAAEEAELLGQTDLAAWHRNMGAPISAGHMGCYASHVRLWQKIASEGPEIALICEDDVTFSADFPEALAAALSVADHWEVVRFSVVRAKGAVPQGKVGRFTLNAYWGPFTGNACYLIKRATAARLAAGFYPIRRAHDHELNRFFAYDFRLMGLEPFTAPARDRGESFITGTKMAQAEKFPKYRRLPYYAQKAANYIRRLVWLGRHGMLRPSRRDLTRG</sequence>
<dbReference type="Proteomes" id="UP001595443">
    <property type="component" value="Unassembled WGS sequence"/>
</dbReference>
<dbReference type="RefSeq" id="WP_377833375.1">
    <property type="nucleotide sequence ID" value="NZ_JBHRSK010000007.1"/>
</dbReference>
<dbReference type="CDD" id="cd06532">
    <property type="entry name" value="Glyco_transf_25"/>
    <property type="match status" value="1"/>
</dbReference>